<evidence type="ECO:0000313" key="1">
    <source>
        <dbReference type="EMBL" id="EXB90886.1"/>
    </source>
</evidence>
<gene>
    <name evidence="1" type="ORF">L484_011979</name>
</gene>
<protein>
    <submittedName>
        <fullName evidence="1">Uncharacterized protein</fullName>
    </submittedName>
</protein>
<evidence type="ECO:0000313" key="2">
    <source>
        <dbReference type="Proteomes" id="UP000030645"/>
    </source>
</evidence>
<sequence length="69" mass="7972">MERKQTSSTIRSNRYRRRGRAILAHFLQFRELPVVEAVAKPGNLSGVSFTYEISMRIVALLRLKDVIKP</sequence>
<dbReference type="AlphaFoldDB" id="W9S5Y0"/>
<keyword evidence="2" id="KW-1185">Reference proteome</keyword>
<dbReference type="Proteomes" id="UP000030645">
    <property type="component" value="Unassembled WGS sequence"/>
</dbReference>
<reference evidence="2" key="1">
    <citation type="submission" date="2013-01" db="EMBL/GenBank/DDBJ databases">
        <title>Draft Genome Sequence of a Mulberry Tree, Morus notabilis C.K. Schneid.</title>
        <authorList>
            <person name="He N."/>
            <person name="Zhao S."/>
        </authorList>
    </citation>
    <scope>NUCLEOTIDE SEQUENCE</scope>
</reference>
<dbReference type="EMBL" id="KE345040">
    <property type="protein sequence ID" value="EXB90886.1"/>
    <property type="molecule type" value="Genomic_DNA"/>
</dbReference>
<name>W9S5Y0_9ROSA</name>
<accession>W9S5Y0</accession>
<organism evidence="1 2">
    <name type="scientific">Morus notabilis</name>
    <dbReference type="NCBI Taxonomy" id="981085"/>
    <lineage>
        <taxon>Eukaryota</taxon>
        <taxon>Viridiplantae</taxon>
        <taxon>Streptophyta</taxon>
        <taxon>Embryophyta</taxon>
        <taxon>Tracheophyta</taxon>
        <taxon>Spermatophyta</taxon>
        <taxon>Magnoliopsida</taxon>
        <taxon>eudicotyledons</taxon>
        <taxon>Gunneridae</taxon>
        <taxon>Pentapetalae</taxon>
        <taxon>rosids</taxon>
        <taxon>fabids</taxon>
        <taxon>Rosales</taxon>
        <taxon>Moraceae</taxon>
        <taxon>Moreae</taxon>
        <taxon>Morus</taxon>
    </lineage>
</organism>
<proteinExistence type="predicted"/>